<keyword evidence="5" id="KW-1185">Reference proteome</keyword>
<dbReference type="SUPFAM" id="SSF51735">
    <property type="entry name" value="NAD(P)-binding Rossmann-fold domains"/>
    <property type="match status" value="1"/>
</dbReference>
<accession>A0ABR0SPS5</accession>
<dbReference type="PANTHER" id="PTHR10366:SF812">
    <property type="entry name" value="VPS9 DOMAIN-CONTAINING PROTEIN"/>
    <property type="match status" value="1"/>
</dbReference>
<evidence type="ECO:0000256" key="1">
    <source>
        <dbReference type="ARBA" id="ARBA00023002"/>
    </source>
</evidence>
<dbReference type="Proteomes" id="UP001338125">
    <property type="component" value="Unassembled WGS sequence"/>
</dbReference>
<organism evidence="4 5">
    <name type="scientific">Cladobotryum mycophilum</name>
    <dbReference type="NCBI Taxonomy" id="491253"/>
    <lineage>
        <taxon>Eukaryota</taxon>
        <taxon>Fungi</taxon>
        <taxon>Dikarya</taxon>
        <taxon>Ascomycota</taxon>
        <taxon>Pezizomycotina</taxon>
        <taxon>Sordariomycetes</taxon>
        <taxon>Hypocreomycetidae</taxon>
        <taxon>Hypocreales</taxon>
        <taxon>Hypocreaceae</taxon>
        <taxon>Cladobotryum</taxon>
    </lineage>
</organism>
<comment type="similarity">
    <text evidence="2">Belongs to the NAD(P)-dependent epimerase/dehydratase family. Dihydroflavonol-4-reductase subfamily.</text>
</comment>
<evidence type="ECO:0000313" key="5">
    <source>
        <dbReference type="Proteomes" id="UP001338125"/>
    </source>
</evidence>
<dbReference type="InterPro" id="IPR050425">
    <property type="entry name" value="NAD(P)_dehydrat-like"/>
</dbReference>
<dbReference type="Pfam" id="PF01370">
    <property type="entry name" value="Epimerase"/>
    <property type="match status" value="1"/>
</dbReference>
<dbReference type="InterPro" id="IPR001509">
    <property type="entry name" value="Epimerase_deHydtase"/>
</dbReference>
<comment type="caution">
    <text evidence="4">The sequence shown here is derived from an EMBL/GenBank/DDBJ whole genome shotgun (WGS) entry which is preliminary data.</text>
</comment>
<feature type="domain" description="NAD-dependent epimerase/dehydratase" evidence="3">
    <location>
        <begin position="7"/>
        <end position="246"/>
    </location>
</feature>
<reference evidence="4 5" key="1">
    <citation type="submission" date="2024-01" db="EMBL/GenBank/DDBJ databases">
        <title>Complete genome of Cladobotryum mycophilum ATHUM6906.</title>
        <authorList>
            <person name="Christinaki A.C."/>
            <person name="Myridakis A.I."/>
            <person name="Kouvelis V.N."/>
        </authorList>
    </citation>
    <scope>NUCLEOTIDE SEQUENCE [LARGE SCALE GENOMIC DNA]</scope>
    <source>
        <strain evidence="4 5">ATHUM6906</strain>
    </source>
</reference>
<gene>
    <name evidence="4" type="ORF">PT974_07623</name>
</gene>
<proteinExistence type="inferred from homology"/>
<keyword evidence="1" id="KW-0560">Oxidoreductase</keyword>
<dbReference type="Gene3D" id="3.40.50.720">
    <property type="entry name" value="NAD(P)-binding Rossmann-like Domain"/>
    <property type="match status" value="1"/>
</dbReference>
<dbReference type="PANTHER" id="PTHR10366">
    <property type="entry name" value="NAD DEPENDENT EPIMERASE/DEHYDRATASE"/>
    <property type="match status" value="1"/>
</dbReference>
<evidence type="ECO:0000313" key="4">
    <source>
        <dbReference type="EMBL" id="KAK5994180.1"/>
    </source>
</evidence>
<protein>
    <submittedName>
        <fullName evidence="4">Uncharacterized oxidoreductase</fullName>
    </submittedName>
</protein>
<sequence>MSSTLAFITGATGFIGSQIVRFALDEGFRVRLSVRKHEQIENLKTLFPNAAVEFVIIPDFSKENAFHDALDGVHTILHIASPMPGKGSDLQKDYLNPAIHGTVSILEAAGSAPSVKKVVIMSSILSLLPLGSLGKASYFAKENSGEKFVIDLEKVVAESGSMYQTSKILAHQASRDWIGEHKPKFGVVTVHPAFVVGPSLIQRTANEIDGINAWLWNSLRSGQAGFPSVLVDVRDVAEVTVRAAKSSVPSGTEFIASGPKITWTEIAELVKKEYPAVDVKLSSEGPPQFGTEAKAASELLGFKWRPIYDTIRAVADQQVSFV</sequence>
<evidence type="ECO:0000259" key="3">
    <source>
        <dbReference type="Pfam" id="PF01370"/>
    </source>
</evidence>
<dbReference type="EMBL" id="JAVFKD010000012">
    <property type="protein sequence ID" value="KAK5994180.1"/>
    <property type="molecule type" value="Genomic_DNA"/>
</dbReference>
<dbReference type="InterPro" id="IPR036291">
    <property type="entry name" value="NAD(P)-bd_dom_sf"/>
</dbReference>
<evidence type="ECO:0000256" key="2">
    <source>
        <dbReference type="ARBA" id="ARBA00023445"/>
    </source>
</evidence>
<name>A0ABR0SPS5_9HYPO</name>